<dbReference type="GO" id="GO:0004407">
    <property type="term" value="F:histone deacetylase activity"/>
    <property type="evidence" value="ECO:0007669"/>
    <property type="project" value="TreeGrafter"/>
</dbReference>
<dbReference type="PANTHER" id="PTHR10625:SF10">
    <property type="entry name" value="HISTONE DEACETYLASE HDAC1"/>
    <property type="match status" value="1"/>
</dbReference>
<dbReference type="PRINTS" id="PR01270">
    <property type="entry name" value="HDASUPER"/>
</dbReference>
<evidence type="ECO:0000313" key="5">
    <source>
        <dbReference type="Proteomes" id="UP000501812"/>
    </source>
</evidence>
<proteinExistence type="inferred from homology"/>
<dbReference type="Gene3D" id="3.40.800.20">
    <property type="entry name" value="Histone deacetylase domain"/>
    <property type="match status" value="1"/>
</dbReference>
<accession>A0A858RJJ9</accession>
<keyword evidence="5" id="KW-1185">Reference proteome</keyword>
<dbReference type="AlphaFoldDB" id="A0A858RJJ9"/>
<feature type="region of interest" description="Disordered" evidence="2">
    <location>
        <begin position="1"/>
        <end position="26"/>
    </location>
</feature>
<dbReference type="Pfam" id="PF00850">
    <property type="entry name" value="Hist_deacetyl"/>
    <property type="match status" value="1"/>
</dbReference>
<dbReference type="KEGG" id="luo:HHL09_17190"/>
<dbReference type="GO" id="GO:0040029">
    <property type="term" value="P:epigenetic regulation of gene expression"/>
    <property type="evidence" value="ECO:0007669"/>
    <property type="project" value="TreeGrafter"/>
</dbReference>
<comment type="similarity">
    <text evidence="1">Belongs to the histone deacetylase family.</text>
</comment>
<gene>
    <name evidence="4" type="ORF">HHL09_17190</name>
</gene>
<evidence type="ECO:0000256" key="2">
    <source>
        <dbReference type="SAM" id="MobiDB-lite"/>
    </source>
</evidence>
<evidence type="ECO:0000313" key="4">
    <source>
        <dbReference type="EMBL" id="QJE97446.1"/>
    </source>
</evidence>
<dbReference type="EMBL" id="CP051774">
    <property type="protein sequence ID" value="QJE97446.1"/>
    <property type="molecule type" value="Genomic_DNA"/>
</dbReference>
<dbReference type="SUPFAM" id="SSF52768">
    <property type="entry name" value="Arginase/deacetylase"/>
    <property type="match status" value="1"/>
</dbReference>
<dbReference type="InterPro" id="IPR023696">
    <property type="entry name" value="Ureohydrolase_dom_sf"/>
</dbReference>
<name>A0A858RJJ9_9BACT</name>
<organism evidence="4 5">
    <name type="scientific">Luteolibacter luteus</name>
    <dbReference type="NCBI Taxonomy" id="2728835"/>
    <lineage>
        <taxon>Bacteria</taxon>
        <taxon>Pseudomonadati</taxon>
        <taxon>Verrucomicrobiota</taxon>
        <taxon>Verrucomicrobiia</taxon>
        <taxon>Verrucomicrobiales</taxon>
        <taxon>Verrucomicrobiaceae</taxon>
        <taxon>Luteolibacter</taxon>
    </lineage>
</organism>
<sequence length="320" mass="34183">MKTQRTGIHYDSCYEHHETGPGHPESPARYRALRAALEELPEDFVRLPRRRATVAEILLAHEAYYHDVVYRDVASCADVLRTGDTALSEDSYDVALDASGAVLAAVDAVMKGDIRRAFCAVRPPGHHATADRGMGFCIFNHVAVAARYLQKRHGLKRIAIVDWDVHHGNGTEAIFYEDPSVFYLSLHQYPLYPYTGSAGDTGSGTGEGATLNIPLAARSGGAAALAAWDAQAAPALDAFAPEFVLVSAGFDARIKDPLGDLEWDDATFVGLTKRVVALAEKHAGGRVVSSLEGGYYPPGLASAAVAHAQAMAGEFIAPGP</sequence>
<dbReference type="PANTHER" id="PTHR10625">
    <property type="entry name" value="HISTONE DEACETYLASE HDAC1-RELATED"/>
    <property type="match status" value="1"/>
</dbReference>
<feature type="domain" description="Histone deacetylase" evidence="3">
    <location>
        <begin position="23"/>
        <end position="310"/>
    </location>
</feature>
<dbReference type="RefSeq" id="WP_169455846.1">
    <property type="nucleotide sequence ID" value="NZ_CP051774.1"/>
</dbReference>
<protein>
    <submittedName>
        <fullName evidence="4">Histone deacetylase</fullName>
    </submittedName>
</protein>
<dbReference type="Proteomes" id="UP000501812">
    <property type="component" value="Chromosome"/>
</dbReference>
<reference evidence="4 5" key="1">
    <citation type="submission" date="2020-04" db="EMBL/GenBank/DDBJ databases">
        <title>Luteolibacter sp. G-1-1-1 isolated from soil.</title>
        <authorList>
            <person name="Dahal R.H."/>
        </authorList>
    </citation>
    <scope>NUCLEOTIDE SEQUENCE [LARGE SCALE GENOMIC DNA]</scope>
    <source>
        <strain evidence="4 5">G-1-1-1</strain>
    </source>
</reference>
<evidence type="ECO:0000256" key="1">
    <source>
        <dbReference type="ARBA" id="ARBA00005947"/>
    </source>
</evidence>
<dbReference type="InterPro" id="IPR000286">
    <property type="entry name" value="HDACs"/>
</dbReference>
<evidence type="ECO:0000259" key="3">
    <source>
        <dbReference type="Pfam" id="PF00850"/>
    </source>
</evidence>
<dbReference type="InterPro" id="IPR037138">
    <property type="entry name" value="His_deacetylse_dom_sf"/>
</dbReference>
<dbReference type="CDD" id="cd09992">
    <property type="entry name" value="HDAC_classII"/>
    <property type="match status" value="1"/>
</dbReference>
<dbReference type="InterPro" id="IPR023801">
    <property type="entry name" value="His_deacetylse_dom"/>
</dbReference>